<organism evidence="3 4">
    <name type="scientific">Coniochaeta pulveracea</name>
    <dbReference type="NCBI Taxonomy" id="177199"/>
    <lineage>
        <taxon>Eukaryota</taxon>
        <taxon>Fungi</taxon>
        <taxon>Dikarya</taxon>
        <taxon>Ascomycota</taxon>
        <taxon>Pezizomycotina</taxon>
        <taxon>Sordariomycetes</taxon>
        <taxon>Sordariomycetidae</taxon>
        <taxon>Coniochaetales</taxon>
        <taxon>Coniochaetaceae</taxon>
        <taxon>Coniochaeta</taxon>
    </lineage>
</organism>
<dbReference type="Gene3D" id="1.10.8.10">
    <property type="entry name" value="DNA helicase RuvA subunit, C-terminal domain"/>
    <property type="match status" value="1"/>
</dbReference>
<feature type="region of interest" description="Disordered" evidence="1">
    <location>
        <begin position="83"/>
        <end position="145"/>
    </location>
</feature>
<evidence type="ECO:0000256" key="1">
    <source>
        <dbReference type="SAM" id="MobiDB-lite"/>
    </source>
</evidence>
<protein>
    <recommendedName>
        <fullName evidence="2">LysM domain-containing protein</fullName>
    </recommendedName>
</protein>
<dbReference type="PANTHER" id="PTHR20932">
    <property type="entry name" value="LYSM AND PUTATIVE PEPTIDOGLYCAN-BINDING DOMAIN-CONTAINING PROTEIN"/>
    <property type="match status" value="1"/>
</dbReference>
<dbReference type="Proteomes" id="UP000275385">
    <property type="component" value="Unassembled WGS sequence"/>
</dbReference>
<accession>A0A420XZ05</accession>
<dbReference type="InterPro" id="IPR018392">
    <property type="entry name" value="LysM"/>
</dbReference>
<dbReference type="Pfam" id="PF14555">
    <property type="entry name" value="UBA_4"/>
    <property type="match status" value="1"/>
</dbReference>
<dbReference type="InterPro" id="IPR036779">
    <property type="entry name" value="LysM_dom_sf"/>
</dbReference>
<feature type="compositionally biased region" description="Low complexity" evidence="1">
    <location>
        <begin position="106"/>
        <end position="140"/>
    </location>
</feature>
<proteinExistence type="predicted"/>
<gene>
    <name evidence="3" type="ORF">DL546_000595</name>
</gene>
<evidence type="ECO:0000259" key="2">
    <source>
        <dbReference type="Pfam" id="PF01476"/>
    </source>
</evidence>
<name>A0A420XZ05_9PEZI</name>
<evidence type="ECO:0000313" key="3">
    <source>
        <dbReference type="EMBL" id="RKU40914.1"/>
    </source>
</evidence>
<dbReference type="Gene3D" id="3.10.350.10">
    <property type="entry name" value="LysM domain"/>
    <property type="match status" value="1"/>
</dbReference>
<dbReference type="Pfam" id="PF01476">
    <property type="entry name" value="LysM"/>
    <property type="match status" value="1"/>
</dbReference>
<dbReference type="EMBL" id="QVQW01000087">
    <property type="protein sequence ID" value="RKU40914.1"/>
    <property type="molecule type" value="Genomic_DNA"/>
</dbReference>
<evidence type="ECO:0000313" key="4">
    <source>
        <dbReference type="Proteomes" id="UP000275385"/>
    </source>
</evidence>
<dbReference type="OrthoDB" id="2107166at2759"/>
<dbReference type="InterPro" id="IPR045030">
    <property type="entry name" value="LYSM1-4"/>
</dbReference>
<reference evidence="3 4" key="1">
    <citation type="submission" date="2018-08" db="EMBL/GenBank/DDBJ databases">
        <title>Draft genome of the lignicolous fungus Coniochaeta pulveracea.</title>
        <authorList>
            <person name="Borstlap C.J."/>
            <person name="De Witt R.N."/>
            <person name="Botha A."/>
            <person name="Volschenk H."/>
        </authorList>
    </citation>
    <scope>NUCLEOTIDE SEQUENCE [LARGE SCALE GENOMIC DNA]</scope>
    <source>
        <strain evidence="3 4">CAB683</strain>
    </source>
</reference>
<keyword evidence="4" id="KW-1185">Reference proteome</keyword>
<dbReference type="PANTHER" id="PTHR20932:SF31">
    <property type="entry name" value="RING-TYPE DOMAIN-CONTAINING PROTEIN"/>
    <property type="match status" value="1"/>
</dbReference>
<comment type="caution">
    <text evidence="3">The sequence shown here is derived from an EMBL/GenBank/DDBJ whole genome shotgun (WGS) entry which is preliminary data.</text>
</comment>
<sequence>MEACCTCARLLSAVPAYSEKSEKLIPPDRQLECCGRVICGDCLHKNSRFETYCPYCQISSEPSLLPQGLKEPPSYDRIARTSNALPIDTKDEKGEQALDLPPPYTSAPQPTSNSNSSSPPAYSTPSSSSSPASDPKSTPTLHHLHPDDTIPSLALSYSVPPSLLRSFNRLTSDHLLAARKTILIPPGYSSVSLSPHPVESEEEATRKTMIRRWMVATKIADYEVACLYLENNRWDLDRAVEAVLEDEKWERDHPVKGKGKGRERGLGMWASQAAFLRRRGR</sequence>
<feature type="domain" description="LysM" evidence="2">
    <location>
        <begin position="146"/>
        <end position="185"/>
    </location>
</feature>
<dbReference type="AlphaFoldDB" id="A0A420XZ05"/>